<dbReference type="InterPro" id="IPR008629">
    <property type="entry name" value="GUN4-like"/>
</dbReference>
<evidence type="ECO:0000256" key="2">
    <source>
        <dbReference type="SAM" id="Phobius"/>
    </source>
</evidence>
<dbReference type="PANTHER" id="PTHR46844">
    <property type="entry name" value="SLR5058 PROTEIN"/>
    <property type="match status" value="1"/>
</dbReference>
<name>A0A1Z4GSD4_9CYAN</name>
<organism evidence="4 5">
    <name type="scientific">Anabaenopsis circularis NIES-21</name>
    <dbReference type="NCBI Taxonomy" id="1085406"/>
    <lineage>
        <taxon>Bacteria</taxon>
        <taxon>Bacillati</taxon>
        <taxon>Cyanobacteriota</taxon>
        <taxon>Cyanophyceae</taxon>
        <taxon>Nostocales</taxon>
        <taxon>Nodulariaceae</taxon>
        <taxon>Anabaenopsis</taxon>
    </lineage>
</organism>
<dbReference type="Gene3D" id="3.40.50.300">
    <property type="entry name" value="P-loop containing nucleotide triphosphate hydrolases"/>
    <property type="match status" value="1"/>
</dbReference>
<dbReference type="AlphaFoldDB" id="A0A1Z4GSD4"/>
<keyword evidence="4" id="KW-0614">Plasmid</keyword>
<dbReference type="OrthoDB" id="135105at2"/>
<keyword evidence="1" id="KW-0175">Coiled coil</keyword>
<proteinExistence type="predicted"/>
<evidence type="ECO:0000313" key="4">
    <source>
        <dbReference type="EMBL" id="BAY20238.1"/>
    </source>
</evidence>
<dbReference type="SUPFAM" id="SSF52540">
    <property type="entry name" value="P-loop containing nucleoside triphosphate hydrolases"/>
    <property type="match status" value="1"/>
</dbReference>
<keyword evidence="2" id="KW-0472">Membrane</keyword>
<protein>
    <recommendedName>
        <fullName evidence="3">NACHT domain-containing protein</fullName>
    </recommendedName>
</protein>
<dbReference type="Gene3D" id="1.25.40.620">
    <property type="match status" value="1"/>
</dbReference>
<geneLocation type="plasmid" evidence="5">
    <name>Plasmid3 dna</name>
</geneLocation>
<sequence length="1038" mass="120444">MLSDEQRRRLEEEKNSFEQLYKLQNEKIATLRSALVIETDPLRKFRYEHQMKNEETELIRLNGRLDEIERQLQSAQSIPVMSKIARRRVMFFSKSLHNLLLLFLVAIGLAITVHFVLNNQFAAAILFLVLTLILTLLLIASKFLIQFITHISQKWDAGQQQLASHLANKIWSEMELICWKLTSQFQAKYYKNLVYTYRTYRTQGLKTPGAFTPDLGKVFVPLRVSSKSPIQMSRGLIQKETSGNLKIWDFLAGTNVQPAYRCMVVIAPPGYGKTTLLEHLSLTYAKNLQRQQHNLAPKLIPILLYLRKVSDKIKSSQDPNLAQLITEIVKNEPQSLKLDPPLQWFEDRLKSGKCLVMLDGLDEVADIAVRKKVSEWVDVQVRAYPETTFILTSRPYGYEEAPLAQQPFFLEVQPFNLQQMEEFINNWYLQNEIIRQGRKEDPGVQADAKRKATDLIGRIKYNQALASMALNPLLLTMIATVHDNRGALPGSRVDLYAEICEVLLVRRQDVKGIVYPIQLTATQKQSVLQVLALELMQQETREFTSDIGEQIIKQELISVAGNTVQPKDFLKHIEQASGLLLEKRQDLYEFAHKSFQEYLTAVQVKDSSNEQVLINNINNSWWDETIRLYAAKNDISGLIGAALQNPTIISLRIAYDCLLEGKSVRANIRQQLESTLLSGLDSPDPQIFQLAAEVKLARRLNNFVRIDEQLAIDSDSYITCAEYQLFLNKTGERCQPKHWQSNTFPVGDAKKTITNISWENANKFCLWLKSWSEKQGLNSKLTESLTFYRLATKDETEQHSIKDDQQFKETGIRLFKFQLPSKYSQLAYYLMNGEWLEADLETAWRMLQVMNVRGIGGFSEFPCEDLRIIDQLWVYASKGQWGLSVQKSIYQNFKQKLREKGRKKSDWFRESVEQFGWLKNYEEISKAPSGYLPKITYKIKNIEISVKEMKKKETKTIVGFRERGKGGDERLRQLQEEILKLQRKYRRELRGEEWEESERDEKKKKEFWGDVEEYLGRRNYENINPSEELAQRLIECNI</sequence>
<dbReference type="CDD" id="cd16383">
    <property type="entry name" value="GUN4"/>
    <property type="match status" value="1"/>
</dbReference>
<feature type="domain" description="NACHT" evidence="3">
    <location>
        <begin position="261"/>
        <end position="395"/>
    </location>
</feature>
<dbReference type="PANTHER" id="PTHR46844:SF1">
    <property type="entry name" value="SLR5058 PROTEIN"/>
    <property type="match status" value="1"/>
</dbReference>
<dbReference type="InterPro" id="IPR007111">
    <property type="entry name" value="NACHT_NTPase"/>
</dbReference>
<evidence type="ECO:0000313" key="5">
    <source>
        <dbReference type="Proteomes" id="UP000218287"/>
    </source>
</evidence>
<feature type="transmembrane region" description="Helical" evidence="2">
    <location>
        <begin position="96"/>
        <end position="117"/>
    </location>
</feature>
<dbReference type="InterPro" id="IPR027417">
    <property type="entry name" value="P-loop_NTPase"/>
</dbReference>
<dbReference type="Pfam" id="PF05419">
    <property type="entry name" value="GUN4"/>
    <property type="match status" value="1"/>
</dbReference>
<evidence type="ECO:0000259" key="3">
    <source>
        <dbReference type="PROSITE" id="PS50837"/>
    </source>
</evidence>
<accession>A0A1Z4GSD4</accession>
<keyword evidence="5" id="KW-1185">Reference proteome</keyword>
<gene>
    <name evidence="4" type="ORF">NIES21_61080</name>
</gene>
<keyword evidence="2" id="KW-1133">Transmembrane helix</keyword>
<dbReference type="SUPFAM" id="SSF140869">
    <property type="entry name" value="GUN4-like"/>
    <property type="match status" value="1"/>
</dbReference>
<reference evidence="4 5" key="1">
    <citation type="submission" date="2017-06" db="EMBL/GenBank/DDBJ databases">
        <title>Genome sequencing of cyanobaciteial culture collection at National Institute for Environmental Studies (NIES).</title>
        <authorList>
            <person name="Hirose Y."/>
            <person name="Shimura Y."/>
            <person name="Fujisawa T."/>
            <person name="Nakamura Y."/>
            <person name="Kawachi M."/>
        </authorList>
    </citation>
    <scope>NUCLEOTIDE SEQUENCE [LARGE SCALE GENOMIC DNA]</scope>
    <source>
        <strain evidence="4 5">NIES-21</strain>
        <plasmid evidence="5">Plasmid3 dna</plasmid>
    </source>
</reference>
<dbReference type="Pfam" id="PF05729">
    <property type="entry name" value="NACHT"/>
    <property type="match status" value="1"/>
</dbReference>
<feature type="transmembrane region" description="Helical" evidence="2">
    <location>
        <begin position="123"/>
        <end position="145"/>
    </location>
</feature>
<dbReference type="EMBL" id="AP018177">
    <property type="protein sequence ID" value="BAY20238.1"/>
    <property type="molecule type" value="Genomic_DNA"/>
</dbReference>
<keyword evidence="2" id="KW-0812">Transmembrane</keyword>
<dbReference type="Proteomes" id="UP000218287">
    <property type="component" value="Plasmid Plasmid3 dna"/>
</dbReference>
<dbReference type="InterPro" id="IPR037215">
    <property type="entry name" value="GUN4-like_sf"/>
</dbReference>
<feature type="coiled-coil region" evidence="1">
    <location>
        <begin position="51"/>
        <end position="78"/>
    </location>
</feature>
<evidence type="ECO:0000256" key="1">
    <source>
        <dbReference type="SAM" id="Coils"/>
    </source>
</evidence>
<dbReference type="PROSITE" id="PS50837">
    <property type="entry name" value="NACHT"/>
    <property type="match status" value="1"/>
</dbReference>